<evidence type="ECO:0000256" key="1">
    <source>
        <dbReference type="SAM" id="MobiDB-lite"/>
    </source>
</evidence>
<feature type="non-terminal residue" evidence="2">
    <location>
        <position position="70"/>
    </location>
</feature>
<feature type="compositionally biased region" description="Polar residues" evidence="1">
    <location>
        <begin position="13"/>
        <end position="51"/>
    </location>
</feature>
<feature type="region of interest" description="Disordered" evidence="1">
    <location>
        <begin position="1"/>
        <end position="51"/>
    </location>
</feature>
<evidence type="ECO:0000313" key="3">
    <source>
        <dbReference type="Proteomes" id="UP000828390"/>
    </source>
</evidence>
<dbReference type="EMBL" id="JAIWYP010000009">
    <property type="protein sequence ID" value="KAH3770193.1"/>
    <property type="molecule type" value="Genomic_DNA"/>
</dbReference>
<proteinExistence type="predicted"/>
<gene>
    <name evidence="2" type="ORF">DPMN_171476</name>
</gene>
<comment type="caution">
    <text evidence="2">The sequence shown here is derived from an EMBL/GenBank/DDBJ whole genome shotgun (WGS) entry which is preliminary data.</text>
</comment>
<accession>A0A9D4IFL6</accession>
<dbReference type="AlphaFoldDB" id="A0A9D4IFL6"/>
<reference evidence="2" key="1">
    <citation type="journal article" date="2019" name="bioRxiv">
        <title>The Genome of the Zebra Mussel, Dreissena polymorpha: A Resource for Invasive Species Research.</title>
        <authorList>
            <person name="McCartney M.A."/>
            <person name="Auch B."/>
            <person name="Kono T."/>
            <person name="Mallez S."/>
            <person name="Zhang Y."/>
            <person name="Obille A."/>
            <person name="Becker A."/>
            <person name="Abrahante J.E."/>
            <person name="Garbe J."/>
            <person name="Badalamenti J.P."/>
            <person name="Herman A."/>
            <person name="Mangelson H."/>
            <person name="Liachko I."/>
            <person name="Sullivan S."/>
            <person name="Sone E.D."/>
            <person name="Koren S."/>
            <person name="Silverstein K.A.T."/>
            <person name="Beckman K.B."/>
            <person name="Gohl D.M."/>
        </authorList>
    </citation>
    <scope>NUCLEOTIDE SEQUENCE</scope>
    <source>
        <strain evidence="2">Duluth1</strain>
        <tissue evidence="2">Whole animal</tissue>
    </source>
</reference>
<name>A0A9D4IFL6_DREPO</name>
<sequence>LQSHYTHLRSHPRTNSGNVAATCSGNKAATSSGNIAATNSGNVARTSSQSRPHSMCFIPVCSMLFCQLPG</sequence>
<dbReference type="Proteomes" id="UP000828390">
    <property type="component" value="Unassembled WGS sequence"/>
</dbReference>
<feature type="non-terminal residue" evidence="2">
    <location>
        <position position="1"/>
    </location>
</feature>
<organism evidence="2 3">
    <name type="scientific">Dreissena polymorpha</name>
    <name type="common">Zebra mussel</name>
    <name type="synonym">Mytilus polymorpha</name>
    <dbReference type="NCBI Taxonomy" id="45954"/>
    <lineage>
        <taxon>Eukaryota</taxon>
        <taxon>Metazoa</taxon>
        <taxon>Spiralia</taxon>
        <taxon>Lophotrochozoa</taxon>
        <taxon>Mollusca</taxon>
        <taxon>Bivalvia</taxon>
        <taxon>Autobranchia</taxon>
        <taxon>Heteroconchia</taxon>
        <taxon>Euheterodonta</taxon>
        <taxon>Imparidentia</taxon>
        <taxon>Neoheterodontei</taxon>
        <taxon>Myida</taxon>
        <taxon>Dreissenoidea</taxon>
        <taxon>Dreissenidae</taxon>
        <taxon>Dreissena</taxon>
    </lineage>
</organism>
<reference evidence="2" key="2">
    <citation type="submission" date="2020-11" db="EMBL/GenBank/DDBJ databases">
        <authorList>
            <person name="McCartney M.A."/>
            <person name="Auch B."/>
            <person name="Kono T."/>
            <person name="Mallez S."/>
            <person name="Becker A."/>
            <person name="Gohl D.M."/>
            <person name="Silverstein K.A.T."/>
            <person name="Koren S."/>
            <person name="Bechman K.B."/>
            <person name="Herman A."/>
            <person name="Abrahante J.E."/>
            <person name="Garbe J."/>
        </authorList>
    </citation>
    <scope>NUCLEOTIDE SEQUENCE</scope>
    <source>
        <strain evidence="2">Duluth1</strain>
        <tissue evidence="2">Whole animal</tissue>
    </source>
</reference>
<evidence type="ECO:0000313" key="2">
    <source>
        <dbReference type="EMBL" id="KAH3770193.1"/>
    </source>
</evidence>
<keyword evidence="3" id="KW-1185">Reference proteome</keyword>
<feature type="compositionally biased region" description="Basic residues" evidence="1">
    <location>
        <begin position="1"/>
        <end position="12"/>
    </location>
</feature>
<protein>
    <submittedName>
        <fullName evidence="2">Uncharacterized protein</fullName>
    </submittedName>
</protein>